<evidence type="ECO:0000256" key="5">
    <source>
        <dbReference type="ARBA" id="ARBA00023136"/>
    </source>
</evidence>
<dbReference type="GO" id="GO:0042910">
    <property type="term" value="F:xenobiotic transmembrane transporter activity"/>
    <property type="evidence" value="ECO:0007669"/>
    <property type="project" value="InterPro"/>
</dbReference>
<feature type="transmembrane region" description="Helical" evidence="6">
    <location>
        <begin position="228"/>
        <end position="247"/>
    </location>
</feature>
<evidence type="ECO:0000256" key="4">
    <source>
        <dbReference type="ARBA" id="ARBA00022989"/>
    </source>
</evidence>
<reference evidence="7" key="1">
    <citation type="submission" date="2021-01" db="EMBL/GenBank/DDBJ databases">
        <title>Adiantum capillus-veneris genome.</title>
        <authorList>
            <person name="Fang Y."/>
            <person name="Liao Q."/>
        </authorList>
    </citation>
    <scope>NUCLEOTIDE SEQUENCE</scope>
    <source>
        <strain evidence="7">H3</strain>
        <tissue evidence="7">Leaf</tissue>
    </source>
</reference>
<dbReference type="GO" id="GO:0016020">
    <property type="term" value="C:membrane"/>
    <property type="evidence" value="ECO:0007669"/>
    <property type="project" value="UniProtKB-SubCell"/>
</dbReference>
<dbReference type="AlphaFoldDB" id="A0A9D4UD65"/>
<feature type="transmembrane region" description="Helical" evidence="6">
    <location>
        <begin position="302"/>
        <end position="325"/>
    </location>
</feature>
<keyword evidence="4 6" id="KW-1133">Transmembrane helix</keyword>
<gene>
    <name evidence="7" type="ORF">GOP47_0018472</name>
</gene>
<dbReference type="Proteomes" id="UP000886520">
    <property type="component" value="Chromosome 18"/>
</dbReference>
<comment type="subcellular location">
    <subcellularLocation>
        <location evidence="1">Membrane</location>
        <topology evidence="1">Multi-pass membrane protein</topology>
    </subcellularLocation>
</comment>
<dbReference type="InterPro" id="IPR045069">
    <property type="entry name" value="MATE_euk"/>
</dbReference>
<feature type="transmembrane region" description="Helical" evidence="6">
    <location>
        <begin position="121"/>
        <end position="142"/>
    </location>
</feature>
<organism evidence="7 8">
    <name type="scientific">Adiantum capillus-veneris</name>
    <name type="common">Maidenhair fern</name>
    <dbReference type="NCBI Taxonomy" id="13818"/>
    <lineage>
        <taxon>Eukaryota</taxon>
        <taxon>Viridiplantae</taxon>
        <taxon>Streptophyta</taxon>
        <taxon>Embryophyta</taxon>
        <taxon>Tracheophyta</taxon>
        <taxon>Polypodiopsida</taxon>
        <taxon>Polypodiidae</taxon>
        <taxon>Polypodiales</taxon>
        <taxon>Pteridineae</taxon>
        <taxon>Pteridaceae</taxon>
        <taxon>Vittarioideae</taxon>
        <taxon>Adiantum</taxon>
    </lineage>
</organism>
<feature type="transmembrane region" description="Helical" evidence="6">
    <location>
        <begin position="83"/>
        <end position="101"/>
    </location>
</feature>
<proteinExistence type="inferred from homology"/>
<dbReference type="InterPro" id="IPR002528">
    <property type="entry name" value="MATE_fam"/>
</dbReference>
<name>A0A9D4UD65_ADICA</name>
<evidence type="ECO:0000256" key="2">
    <source>
        <dbReference type="ARBA" id="ARBA00010199"/>
    </source>
</evidence>
<evidence type="ECO:0008006" key="9">
    <source>
        <dbReference type="Google" id="ProtNLM"/>
    </source>
</evidence>
<dbReference type="GO" id="GO:1990961">
    <property type="term" value="P:xenobiotic detoxification by transmembrane export across the plasma membrane"/>
    <property type="evidence" value="ECO:0007669"/>
    <property type="project" value="InterPro"/>
</dbReference>
<feature type="transmembrane region" description="Helical" evidence="6">
    <location>
        <begin position="267"/>
        <end position="290"/>
    </location>
</feature>
<evidence type="ECO:0000313" key="7">
    <source>
        <dbReference type="EMBL" id="KAI5065848.1"/>
    </source>
</evidence>
<dbReference type="EMBL" id="JABFUD020000018">
    <property type="protein sequence ID" value="KAI5065848.1"/>
    <property type="molecule type" value="Genomic_DNA"/>
</dbReference>
<protein>
    <recommendedName>
        <fullName evidence="9">Protein DETOXIFICATION</fullName>
    </recommendedName>
</protein>
<comment type="similarity">
    <text evidence="2">Belongs to the multi antimicrobial extrusion (MATE) (TC 2.A.66.1) family.</text>
</comment>
<dbReference type="GO" id="GO:0015297">
    <property type="term" value="F:antiporter activity"/>
    <property type="evidence" value="ECO:0007669"/>
    <property type="project" value="InterPro"/>
</dbReference>
<sequence>MDAGGGGAEEASRAGHSHDPHQPSSVCCAHRFPCLLAISARSLSPVPPSLMSLTGLASALDTLCGQAYGAQQYSVVGLYLQRGLIVLYACSIPLAIFWANMKHILLALGQDAAISRQAGEYTLWLIPTLFTYAANTSSYQIYASSKPCHSCCDLLYMHNVLPCTIMLCPDLYDGTGEPGDSSGNKYFNLHKYVPSAVMMCLEWWSYEALVILSGWLPNPELETSVISVCYNCAAFAFMVPSGLGAMASTRVANELGAGRADAAQLAVYVSAGVAACEAILVSVAFISLRTVLGKLYSKDEEVIAYIAHVMPILAVSCMLDSIQGLLSGIARGCGWQKVGAYINLASYYGVGLPVAFVLAFVFHIKAEGLWLGISRCCSAVDCANRHHMGFGLDKRGYKGCRPNNFARGSRGTTIKVVG</sequence>
<evidence type="ECO:0000313" key="8">
    <source>
        <dbReference type="Proteomes" id="UP000886520"/>
    </source>
</evidence>
<keyword evidence="8" id="KW-1185">Reference proteome</keyword>
<dbReference type="Pfam" id="PF01554">
    <property type="entry name" value="MatE"/>
    <property type="match status" value="2"/>
</dbReference>
<dbReference type="CDD" id="cd13132">
    <property type="entry name" value="MATE_eukaryotic"/>
    <property type="match status" value="1"/>
</dbReference>
<evidence type="ECO:0000256" key="1">
    <source>
        <dbReference type="ARBA" id="ARBA00004141"/>
    </source>
</evidence>
<evidence type="ECO:0000256" key="6">
    <source>
        <dbReference type="SAM" id="Phobius"/>
    </source>
</evidence>
<dbReference type="OrthoDB" id="2126698at2759"/>
<dbReference type="PANTHER" id="PTHR11206">
    <property type="entry name" value="MULTIDRUG RESISTANCE PROTEIN"/>
    <property type="match status" value="1"/>
</dbReference>
<keyword evidence="3 6" id="KW-0812">Transmembrane</keyword>
<accession>A0A9D4UD65</accession>
<feature type="transmembrane region" description="Helical" evidence="6">
    <location>
        <begin position="345"/>
        <end position="364"/>
    </location>
</feature>
<evidence type="ECO:0000256" key="3">
    <source>
        <dbReference type="ARBA" id="ARBA00022692"/>
    </source>
</evidence>
<keyword evidence="5 6" id="KW-0472">Membrane</keyword>
<comment type="caution">
    <text evidence="7">The sequence shown here is derived from an EMBL/GenBank/DDBJ whole genome shotgun (WGS) entry which is preliminary data.</text>
</comment>